<dbReference type="InterPro" id="IPR027623">
    <property type="entry name" value="AmmeMemoSam_A"/>
</dbReference>
<dbReference type="PROSITE" id="PS51112">
    <property type="entry name" value="AMMECR1"/>
    <property type="match status" value="1"/>
</dbReference>
<evidence type="ECO:0000313" key="2">
    <source>
        <dbReference type="EMBL" id="SEF77727.1"/>
    </source>
</evidence>
<dbReference type="NCBIfam" id="TIGR00296">
    <property type="entry name" value="TIGR00296 family protein"/>
    <property type="match status" value="1"/>
</dbReference>
<dbReference type="InterPro" id="IPR027485">
    <property type="entry name" value="AMMECR1_N"/>
</dbReference>
<organism evidence="2 3">
    <name type="scientific">Marinobacterium lutimaris</name>
    <dbReference type="NCBI Taxonomy" id="568106"/>
    <lineage>
        <taxon>Bacteria</taxon>
        <taxon>Pseudomonadati</taxon>
        <taxon>Pseudomonadota</taxon>
        <taxon>Gammaproteobacteria</taxon>
        <taxon>Oceanospirillales</taxon>
        <taxon>Oceanospirillaceae</taxon>
        <taxon>Marinobacterium</taxon>
    </lineage>
</organism>
<accession>A0A1H5UU38</accession>
<reference evidence="2 3" key="1">
    <citation type="submission" date="2016-10" db="EMBL/GenBank/DDBJ databases">
        <authorList>
            <person name="de Groot N.N."/>
        </authorList>
    </citation>
    <scope>NUCLEOTIDE SEQUENCE [LARGE SCALE GENOMIC DNA]</scope>
    <source>
        <strain evidence="2 3">DSM 22012</strain>
    </source>
</reference>
<proteinExistence type="predicted"/>
<dbReference type="Gene3D" id="3.30.700.20">
    <property type="entry name" value="Hypothetical protein ph0010, domain 1"/>
    <property type="match status" value="1"/>
</dbReference>
<dbReference type="AlphaFoldDB" id="A0A1H5UU38"/>
<dbReference type="EMBL" id="FNVQ01000001">
    <property type="protein sequence ID" value="SEF77727.1"/>
    <property type="molecule type" value="Genomic_DNA"/>
</dbReference>
<sequence>MSFSNQLLGEVHELARQSLLASFGRAVEPDEPKALEAPGCCFVTLTKHGALRGCIGSLEPHRSLARDVIENSRSAAFSDPRFPVLGESELGDLEIEVSILGPHREIRIASEQELLEALEPGIDGLVLVFEGRRATFLPSVWEQLAEPVDFLQALKRKAGLPEQFWSEDMRWYRYGVQRVGGWLIARG</sequence>
<name>A0A1H5UU38_9GAMM</name>
<dbReference type="RefSeq" id="WP_104001468.1">
    <property type="nucleotide sequence ID" value="NZ_FNVQ01000001.1"/>
</dbReference>
<dbReference type="Gene3D" id="3.30.1490.150">
    <property type="entry name" value="Hypothetical protein ph0010, domain 2"/>
    <property type="match status" value="1"/>
</dbReference>
<dbReference type="Proteomes" id="UP000236745">
    <property type="component" value="Unassembled WGS sequence"/>
</dbReference>
<evidence type="ECO:0000259" key="1">
    <source>
        <dbReference type="PROSITE" id="PS51112"/>
    </source>
</evidence>
<dbReference type="NCBIfam" id="TIGR04335">
    <property type="entry name" value="AmmeMemoSam_A"/>
    <property type="match status" value="1"/>
</dbReference>
<dbReference type="InterPro" id="IPR036071">
    <property type="entry name" value="AMMECR1_dom_sf"/>
</dbReference>
<feature type="domain" description="AMMECR1" evidence="1">
    <location>
        <begin position="1"/>
        <end position="187"/>
    </location>
</feature>
<dbReference type="InterPro" id="IPR023473">
    <property type="entry name" value="AMMECR1"/>
</dbReference>
<dbReference type="SUPFAM" id="SSF143447">
    <property type="entry name" value="AMMECR1-like"/>
    <property type="match status" value="1"/>
</dbReference>
<dbReference type="PANTHER" id="PTHR13016:SF0">
    <property type="entry name" value="AMME SYNDROME CANDIDATE GENE 1 PROTEIN"/>
    <property type="match status" value="1"/>
</dbReference>
<gene>
    <name evidence="2" type="ORF">SAMN05444390_101477</name>
</gene>
<evidence type="ECO:0000313" key="3">
    <source>
        <dbReference type="Proteomes" id="UP000236745"/>
    </source>
</evidence>
<dbReference type="InterPro" id="IPR002733">
    <property type="entry name" value="AMMECR1_domain"/>
</dbReference>
<dbReference type="OrthoDB" id="9782820at2"/>
<dbReference type="Pfam" id="PF01871">
    <property type="entry name" value="AMMECR1"/>
    <property type="match status" value="1"/>
</dbReference>
<keyword evidence="3" id="KW-1185">Reference proteome</keyword>
<dbReference type="PANTHER" id="PTHR13016">
    <property type="entry name" value="AMMECR1 HOMOLOG"/>
    <property type="match status" value="1"/>
</dbReference>
<protein>
    <recommendedName>
        <fullName evidence="1">AMMECR1 domain-containing protein</fullName>
    </recommendedName>
</protein>